<gene>
    <name evidence="1" type="ORF">RM706_13455</name>
</gene>
<proteinExistence type="predicted"/>
<organism evidence="1 2">
    <name type="scientific">Croceitalea rosinachiae</name>
    <dbReference type="NCBI Taxonomy" id="3075596"/>
    <lineage>
        <taxon>Bacteria</taxon>
        <taxon>Pseudomonadati</taxon>
        <taxon>Bacteroidota</taxon>
        <taxon>Flavobacteriia</taxon>
        <taxon>Flavobacteriales</taxon>
        <taxon>Flavobacteriaceae</taxon>
        <taxon>Croceitalea</taxon>
    </lineage>
</organism>
<keyword evidence="2" id="KW-1185">Reference proteome</keyword>
<comment type="caution">
    <text evidence="1">The sequence shown here is derived from an EMBL/GenBank/DDBJ whole genome shotgun (WGS) entry which is preliminary data.</text>
</comment>
<protein>
    <recommendedName>
        <fullName evidence="3">AbiTii domain-containing protein</fullName>
    </recommendedName>
</protein>
<dbReference type="EMBL" id="JAVRHR010000003">
    <property type="protein sequence ID" value="MDT0608049.1"/>
    <property type="molecule type" value="Genomic_DNA"/>
</dbReference>
<evidence type="ECO:0008006" key="3">
    <source>
        <dbReference type="Google" id="ProtNLM"/>
    </source>
</evidence>
<sequence>MTNEEFYQRTIKDLQSKIESEDEYQLLRASALIRQLLVDGDVSLALVVKKPYNLKLSFRYNNTKAGYSAAIIATNPLSWSLQDGLDPETLITRGEIIDGTLDDFLSNIILIHNSEYLSVKDVITYAANVMGGVHAGKAKNTNHEIMETISIKFGNIAAAANQIKSIGRVILRALEPLNQVIADKAKV</sequence>
<dbReference type="Proteomes" id="UP001255246">
    <property type="component" value="Unassembled WGS sequence"/>
</dbReference>
<dbReference type="RefSeq" id="WP_311352412.1">
    <property type="nucleotide sequence ID" value="NZ_JAVRHR010000003.1"/>
</dbReference>
<name>A0ABU3ACY8_9FLAO</name>
<accession>A0ABU3ACY8</accession>
<evidence type="ECO:0000313" key="1">
    <source>
        <dbReference type="EMBL" id="MDT0608049.1"/>
    </source>
</evidence>
<reference evidence="1 2" key="1">
    <citation type="submission" date="2023-09" db="EMBL/GenBank/DDBJ databases">
        <authorList>
            <person name="Rey-Velasco X."/>
        </authorList>
    </citation>
    <scope>NUCLEOTIDE SEQUENCE [LARGE SCALE GENOMIC DNA]</scope>
    <source>
        <strain evidence="1 2">F388</strain>
    </source>
</reference>
<evidence type="ECO:0000313" key="2">
    <source>
        <dbReference type="Proteomes" id="UP001255246"/>
    </source>
</evidence>